<evidence type="ECO:0000256" key="1">
    <source>
        <dbReference type="ARBA" id="ARBA00023125"/>
    </source>
</evidence>
<organism evidence="5 6">
    <name type="scientific">Solemya velesiana gill symbiont</name>
    <dbReference type="NCBI Taxonomy" id="1918948"/>
    <lineage>
        <taxon>Bacteria</taxon>
        <taxon>Pseudomonadati</taxon>
        <taxon>Pseudomonadota</taxon>
        <taxon>Gammaproteobacteria</taxon>
        <taxon>sulfur-oxidizing symbionts</taxon>
    </lineage>
</organism>
<dbReference type="PROSITE" id="PS50043">
    <property type="entry name" value="HTH_LUXR_2"/>
    <property type="match status" value="1"/>
</dbReference>
<dbReference type="SMART" id="SM00421">
    <property type="entry name" value="HTH_LUXR"/>
    <property type="match status" value="1"/>
</dbReference>
<keyword evidence="6" id="KW-1185">Reference proteome</keyword>
<dbReference type="SUPFAM" id="SSF52172">
    <property type="entry name" value="CheY-like"/>
    <property type="match status" value="1"/>
</dbReference>
<dbReference type="CDD" id="cd00156">
    <property type="entry name" value="REC"/>
    <property type="match status" value="1"/>
</dbReference>
<evidence type="ECO:0000313" key="5">
    <source>
        <dbReference type="EMBL" id="OOZ35979.1"/>
    </source>
</evidence>
<evidence type="ECO:0000256" key="2">
    <source>
        <dbReference type="PROSITE-ProRule" id="PRU00169"/>
    </source>
</evidence>
<keyword evidence="1" id="KW-0238">DNA-binding</keyword>
<dbReference type="Gene3D" id="3.40.50.2300">
    <property type="match status" value="1"/>
</dbReference>
<evidence type="ECO:0000259" key="3">
    <source>
        <dbReference type="PROSITE" id="PS50043"/>
    </source>
</evidence>
<feature type="domain" description="HTH luxR-type" evidence="3">
    <location>
        <begin position="141"/>
        <end position="206"/>
    </location>
</feature>
<dbReference type="InterPro" id="IPR001789">
    <property type="entry name" value="Sig_transdc_resp-reg_receiver"/>
</dbReference>
<dbReference type="PRINTS" id="PR00038">
    <property type="entry name" value="HTHLUXR"/>
</dbReference>
<dbReference type="AlphaFoldDB" id="A0A1T2KSZ7"/>
<dbReference type="Proteomes" id="UP000190896">
    <property type="component" value="Unassembled WGS sequence"/>
</dbReference>
<feature type="domain" description="Response regulatory" evidence="4">
    <location>
        <begin position="1"/>
        <end position="114"/>
    </location>
</feature>
<dbReference type="PROSITE" id="PS50110">
    <property type="entry name" value="RESPONSE_REGULATORY"/>
    <property type="match status" value="1"/>
</dbReference>
<proteinExistence type="predicted"/>
<comment type="caution">
    <text evidence="2">Lacks conserved residue(s) required for the propagation of feature annotation.</text>
</comment>
<evidence type="ECO:0000313" key="6">
    <source>
        <dbReference type="Proteomes" id="UP000190896"/>
    </source>
</evidence>
<dbReference type="GO" id="GO:0000160">
    <property type="term" value="P:phosphorelay signal transduction system"/>
    <property type="evidence" value="ECO:0007669"/>
    <property type="project" value="InterPro"/>
</dbReference>
<protein>
    <recommendedName>
        <fullName evidence="7">HTH luxR-type domain-containing protein</fullName>
    </recommendedName>
</protein>
<comment type="caution">
    <text evidence="5">The sequence shown here is derived from an EMBL/GenBank/DDBJ whole genome shotgun (WGS) entry which is preliminary data.</text>
</comment>
<dbReference type="GO" id="GO:0003677">
    <property type="term" value="F:DNA binding"/>
    <property type="evidence" value="ECO:0007669"/>
    <property type="project" value="UniProtKB-KW"/>
</dbReference>
<dbReference type="GO" id="GO:0006355">
    <property type="term" value="P:regulation of DNA-templated transcription"/>
    <property type="evidence" value="ECO:0007669"/>
    <property type="project" value="InterPro"/>
</dbReference>
<dbReference type="EMBL" id="MPRJ01000062">
    <property type="protein sequence ID" value="OOZ35979.1"/>
    <property type="molecule type" value="Genomic_DNA"/>
</dbReference>
<gene>
    <name evidence="5" type="ORF">BOW51_09430</name>
</gene>
<sequence>MIIICTTDSVLQKRWQSALSGVYEISTASGVDELTEVINGRDSPIVFLNIRHGDMDNPEALKIIREQCPGARIIVFSNEPSTQEGMSMLKSGAYGYCNAYIAEQLLSKVVDTVSDGEVWVGWSLMQSLIKGIGGEVESKPTTGRFGALTHREWEIARLISQGESNKSIARKLDIAEHTTKNHISSIFRKTDLKDRLNLALEMQKILRH</sequence>
<accession>A0A1T2KSZ7</accession>
<dbReference type="InterPro" id="IPR000792">
    <property type="entry name" value="Tscrpt_reg_LuxR_C"/>
</dbReference>
<evidence type="ECO:0008006" key="7">
    <source>
        <dbReference type="Google" id="ProtNLM"/>
    </source>
</evidence>
<dbReference type="PANTHER" id="PTHR43214">
    <property type="entry name" value="TWO-COMPONENT RESPONSE REGULATOR"/>
    <property type="match status" value="1"/>
</dbReference>
<dbReference type="OrthoDB" id="9794397at2"/>
<name>A0A1T2KSZ7_9GAMM</name>
<evidence type="ECO:0000259" key="4">
    <source>
        <dbReference type="PROSITE" id="PS50110"/>
    </source>
</evidence>
<dbReference type="PANTHER" id="PTHR43214:SF38">
    <property type="entry name" value="NITRATE_NITRITE RESPONSE REGULATOR PROTEIN NARL"/>
    <property type="match status" value="1"/>
</dbReference>
<dbReference type="InterPro" id="IPR016032">
    <property type="entry name" value="Sig_transdc_resp-reg_C-effctor"/>
</dbReference>
<reference evidence="5 6" key="1">
    <citation type="submission" date="2016-11" db="EMBL/GenBank/DDBJ databases">
        <title>Mixed transmission modes and dynamic genome evolution in an obligate animal-bacterial symbiosis.</title>
        <authorList>
            <person name="Russell S.L."/>
            <person name="Corbett-Detig R.B."/>
            <person name="Cavanaugh C.M."/>
        </authorList>
    </citation>
    <scope>NUCLEOTIDE SEQUENCE [LARGE SCALE GENOMIC DNA]</scope>
    <source>
        <strain evidence="5">Se-Cadez</strain>
    </source>
</reference>
<dbReference type="InterPro" id="IPR011006">
    <property type="entry name" value="CheY-like_superfamily"/>
</dbReference>
<dbReference type="RefSeq" id="WP_078487765.1">
    <property type="nucleotide sequence ID" value="NZ_MPRJ01000062.1"/>
</dbReference>
<dbReference type="InterPro" id="IPR039420">
    <property type="entry name" value="WalR-like"/>
</dbReference>
<dbReference type="CDD" id="cd06170">
    <property type="entry name" value="LuxR_C_like"/>
    <property type="match status" value="1"/>
</dbReference>
<dbReference type="Pfam" id="PF00196">
    <property type="entry name" value="GerE"/>
    <property type="match status" value="1"/>
</dbReference>
<dbReference type="SUPFAM" id="SSF46894">
    <property type="entry name" value="C-terminal effector domain of the bipartite response regulators"/>
    <property type="match status" value="1"/>
</dbReference>